<evidence type="ECO:0000313" key="4">
    <source>
        <dbReference type="EMBL" id="KAG8048352.1"/>
    </source>
</evidence>
<dbReference type="CDD" id="cd15853">
    <property type="entry name" value="SNARE_Bet1"/>
    <property type="match status" value="1"/>
</dbReference>
<reference evidence="4" key="2">
    <citation type="submission" date="2021-02" db="EMBL/GenBank/DDBJ databases">
        <authorList>
            <person name="Kimball J.A."/>
            <person name="Haas M.W."/>
            <person name="Macchietto M."/>
            <person name="Kono T."/>
            <person name="Duquette J."/>
            <person name="Shao M."/>
        </authorList>
    </citation>
    <scope>NUCLEOTIDE SEQUENCE</scope>
    <source>
        <tissue evidence="4">Fresh leaf tissue</tissue>
    </source>
</reference>
<dbReference type="InterPro" id="IPR039899">
    <property type="entry name" value="BET1_SNARE"/>
</dbReference>
<sequence>MTGLGSPCGACKFLRRKCVKGCIFAPYFCHEQGAEHFAAIHKVFGASNASKILMHLPVSDRCEAAVTMSYEAQARLCDPIYGCVAHIFSLQQQVVNLQAQLESLKAQATQGPIFFYGLGSEKTKGPIFVVVQPPLPLPLPPPPSSPSSTSGRASAVPRRSPLRSLLFPSNDLVCLLPPMSSRRDVRSHRAALFDGIEEGAIGSSAYSSQAHEHENDQALDSLQDRLTGDIHEEVENHNRMLDQMGNDMDASRGFLSGTVDKFKMIFETKSSRRMVTMVASFIAEHLRIFVKLCCKHLCPFSAICWDLLGMLSVDSNVDGVTQPAANFKRRLSFRNLHETVKYEAGASLQVIILYSGPVLLLPFHDL</sequence>
<name>A0A8J5RK78_ZIZPA</name>
<dbReference type="Pfam" id="PF03195">
    <property type="entry name" value="LOB"/>
    <property type="match status" value="1"/>
</dbReference>
<evidence type="ECO:0000313" key="5">
    <source>
        <dbReference type="Proteomes" id="UP000729402"/>
    </source>
</evidence>
<comment type="similarity">
    <text evidence="1">Belongs to the LOB domain-containing protein family.</text>
</comment>
<comment type="subcellular location">
    <subcellularLocation>
        <location evidence="2">Endomembrane system</location>
        <topology evidence="2">Single-pass type IV membrane protein</topology>
    </subcellularLocation>
</comment>
<protein>
    <recommendedName>
        <fullName evidence="3">LOB domain-containing protein</fullName>
    </recommendedName>
</protein>
<dbReference type="GO" id="GO:0005634">
    <property type="term" value="C:nucleus"/>
    <property type="evidence" value="ECO:0007669"/>
    <property type="project" value="TreeGrafter"/>
</dbReference>
<proteinExistence type="inferred from homology"/>
<dbReference type="PROSITE" id="PS50891">
    <property type="entry name" value="LOB"/>
    <property type="match status" value="1"/>
</dbReference>
<reference evidence="4" key="1">
    <citation type="journal article" date="2021" name="bioRxiv">
        <title>Whole Genome Assembly and Annotation of Northern Wild Rice, Zizania palustris L., Supports a Whole Genome Duplication in the Zizania Genus.</title>
        <authorList>
            <person name="Haas M."/>
            <person name="Kono T."/>
            <person name="Macchietto M."/>
            <person name="Millas R."/>
            <person name="McGilp L."/>
            <person name="Shao M."/>
            <person name="Duquette J."/>
            <person name="Hirsch C.N."/>
            <person name="Kimball J."/>
        </authorList>
    </citation>
    <scope>NUCLEOTIDE SEQUENCE</scope>
    <source>
        <tissue evidence="4">Fresh leaf tissue</tissue>
    </source>
</reference>
<feature type="domain" description="LOB" evidence="3">
    <location>
        <begin position="6"/>
        <end position="108"/>
    </location>
</feature>
<accession>A0A8J5RK78</accession>
<dbReference type="AlphaFoldDB" id="A0A8J5RK78"/>
<dbReference type="EMBL" id="JAAALK010000290">
    <property type="protein sequence ID" value="KAG8048352.1"/>
    <property type="molecule type" value="Genomic_DNA"/>
</dbReference>
<evidence type="ECO:0000256" key="2">
    <source>
        <dbReference type="ARBA" id="ARBA00046280"/>
    </source>
</evidence>
<dbReference type="Proteomes" id="UP000729402">
    <property type="component" value="Unassembled WGS sequence"/>
</dbReference>
<dbReference type="OrthoDB" id="261831at2759"/>
<comment type="caution">
    <text evidence="4">The sequence shown here is derived from an EMBL/GenBank/DDBJ whole genome shotgun (WGS) entry which is preliminary data.</text>
</comment>
<dbReference type="PANTHER" id="PTHR31529">
    <property type="entry name" value="LOB DOMAIN CONTAINING PROTEIN"/>
    <property type="match status" value="1"/>
</dbReference>
<dbReference type="GO" id="GO:0045893">
    <property type="term" value="P:positive regulation of DNA-templated transcription"/>
    <property type="evidence" value="ECO:0007669"/>
    <property type="project" value="TreeGrafter"/>
</dbReference>
<dbReference type="InterPro" id="IPR004883">
    <property type="entry name" value="LOB"/>
</dbReference>
<dbReference type="GO" id="GO:0012505">
    <property type="term" value="C:endomembrane system"/>
    <property type="evidence" value="ECO:0007669"/>
    <property type="project" value="UniProtKB-SubCell"/>
</dbReference>
<gene>
    <name evidence="4" type="ORF">GUJ93_ZPchr0008g11780</name>
</gene>
<dbReference type="GO" id="GO:0009755">
    <property type="term" value="P:hormone-mediated signaling pathway"/>
    <property type="evidence" value="ECO:0007669"/>
    <property type="project" value="TreeGrafter"/>
</dbReference>
<evidence type="ECO:0000256" key="1">
    <source>
        <dbReference type="ARBA" id="ARBA00005474"/>
    </source>
</evidence>
<evidence type="ECO:0000259" key="3">
    <source>
        <dbReference type="PROSITE" id="PS50891"/>
    </source>
</evidence>
<keyword evidence="5" id="KW-1185">Reference proteome</keyword>
<organism evidence="4 5">
    <name type="scientific">Zizania palustris</name>
    <name type="common">Northern wild rice</name>
    <dbReference type="NCBI Taxonomy" id="103762"/>
    <lineage>
        <taxon>Eukaryota</taxon>
        <taxon>Viridiplantae</taxon>
        <taxon>Streptophyta</taxon>
        <taxon>Embryophyta</taxon>
        <taxon>Tracheophyta</taxon>
        <taxon>Spermatophyta</taxon>
        <taxon>Magnoliopsida</taxon>
        <taxon>Liliopsida</taxon>
        <taxon>Poales</taxon>
        <taxon>Poaceae</taxon>
        <taxon>BOP clade</taxon>
        <taxon>Oryzoideae</taxon>
        <taxon>Oryzeae</taxon>
        <taxon>Zizaniinae</taxon>
        <taxon>Zizania</taxon>
    </lineage>
</organism>
<dbReference type="PANTHER" id="PTHR31529:SF67">
    <property type="entry name" value="OS08G0563400 PROTEIN"/>
    <property type="match status" value="1"/>
</dbReference>